<dbReference type="InterPro" id="IPR009057">
    <property type="entry name" value="Homeodomain-like_sf"/>
</dbReference>
<organism evidence="7 8">
    <name type="scientific">Nocardioides plantarum</name>
    <dbReference type="NCBI Taxonomy" id="29299"/>
    <lineage>
        <taxon>Bacteria</taxon>
        <taxon>Bacillati</taxon>
        <taxon>Actinomycetota</taxon>
        <taxon>Actinomycetes</taxon>
        <taxon>Propionibacteriales</taxon>
        <taxon>Nocardioidaceae</taxon>
        <taxon>Nocardioides</taxon>
    </lineage>
</organism>
<evidence type="ECO:0000256" key="4">
    <source>
        <dbReference type="ARBA" id="ARBA00023163"/>
    </source>
</evidence>
<evidence type="ECO:0000256" key="5">
    <source>
        <dbReference type="PROSITE-ProRule" id="PRU00335"/>
    </source>
</evidence>
<evidence type="ECO:0000256" key="1">
    <source>
        <dbReference type="ARBA" id="ARBA00022491"/>
    </source>
</evidence>
<evidence type="ECO:0000313" key="7">
    <source>
        <dbReference type="EMBL" id="MFB9315345.1"/>
    </source>
</evidence>
<dbReference type="SUPFAM" id="SSF48498">
    <property type="entry name" value="Tetracyclin repressor-like, C-terminal domain"/>
    <property type="match status" value="1"/>
</dbReference>
<keyword evidence="3 5" id="KW-0238">DNA-binding</keyword>
<sequence length="228" mass="24247">MATKTRAATAAKERLSRDTVARAALGLVDAEGLDALTVRRLATGLGVTPMALYWHFKDKDALLDGVAEQLLAEVALPAPDDTVTWDVQLRAALEALLAGLAAHPAVAQLVGRRILLNDPGREIAERILRLLRDGGCSPEQASQLGMYALMFMTSLVADEPGLAVGTTNDERDQEVRAKWAALQALPPKRFPTIIESAETLTDCAASEQWLGFGLDTLLAGIRGVAPGA</sequence>
<dbReference type="PANTHER" id="PTHR30055:SF151">
    <property type="entry name" value="TRANSCRIPTIONAL REGULATORY PROTEIN"/>
    <property type="match status" value="1"/>
</dbReference>
<keyword evidence="1" id="KW-0678">Repressor</keyword>
<dbReference type="InterPro" id="IPR036271">
    <property type="entry name" value="Tet_transcr_reg_TetR-rel_C_sf"/>
</dbReference>
<dbReference type="PANTHER" id="PTHR30055">
    <property type="entry name" value="HTH-TYPE TRANSCRIPTIONAL REGULATOR RUTR"/>
    <property type="match status" value="1"/>
</dbReference>
<dbReference type="InterPro" id="IPR003012">
    <property type="entry name" value="Tet_transcr_reg_TetR"/>
</dbReference>
<keyword evidence="4" id="KW-0804">Transcription</keyword>
<evidence type="ECO:0000313" key="8">
    <source>
        <dbReference type="Proteomes" id="UP001589750"/>
    </source>
</evidence>
<dbReference type="Gene3D" id="1.10.357.10">
    <property type="entry name" value="Tetracycline Repressor, domain 2"/>
    <property type="match status" value="1"/>
</dbReference>
<dbReference type="PRINTS" id="PR00400">
    <property type="entry name" value="TETREPRESSOR"/>
</dbReference>
<gene>
    <name evidence="7" type="ORF">ACFFRI_20015</name>
</gene>
<accession>A0ABV5KHK6</accession>
<dbReference type="PRINTS" id="PR00455">
    <property type="entry name" value="HTHTETR"/>
</dbReference>
<proteinExistence type="predicted"/>
<dbReference type="InterPro" id="IPR001647">
    <property type="entry name" value="HTH_TetR"/>
</dbReference>
<evidence type="ECO:0000256" key="2">
    <source>
        <dbReference type="ARBA" id="ARBA00023015"/>
    </source>
</evidence>
<dbReference type="EMBL" id="JBHMDG010000034">
    <property type="protein sequence ID" value="MFB9315345.1"/>
    <property type="molecule type" value="Genomic_DNA"/>
</dbReference>
<dbReference type="RefSeq" id="WP_211350830.1">
    <property type="nucleotide sequence ID" value="NZ_JBHMDG010000034.1"/>
</dbReference>
<keyword evidence="2" id="KW-0805">Transcription regulation</keyword>
<dbReference type="PROSITE" id="PS50977">
    <property type="entry name" value="HTH_TETR_2"/>
    <property type="match status" value="1"/>
</dbReference>
<reference evidence="7 8" key="1">
    <citation type="submission" date="2024-09" db="EMBL/GenBank/DDBJ databases">
        <authorList>
            <person name="Sun Q."/>
            <person name="Mori K."/>
        </authorList>
    </citation>
    <scope>NUCLEOTIDE SEQUENCE [LARGE SCALE GENOMIC DNA]</scope>
    <source>
        <strain evidence="7 8">JCM 9626</strain>
    </source>
</reference>
<comment type="caution">
    <text evidence="7">The sequence shown here is derived from an EMBL/GenBank/DDBJ whole genome shotgun (WGS) entry which is preliminary data.</text>
</comment>
<feature type="DNA-binding region" description="H-T-H motif" evidence="5">
    <location>
        <begin position="37"/>
        <end position="56"/>
    </location>
</feature>
<dbReference type="SUPFAM" id="SSF46689">
    <property type="entry name" value="Homeodomain-like"/>
    <property type="match status" value="1"/>
</dbReference>
<evidence type="ECO:0000256" key="3">
    <source>
        <dbReference type="ARBA" id="ARBA00023125"/>
    </source>
</evidence>
<keyword evidence="8" id="KW-1185">Reference proteome</keyword>
<dbReference type="Pfam" id="PF00440">
    <property type="entry name" value="TetR_N"/>
    <property type="match status" value="1"/>
</dbReference>
<evidence type="ECO:0000259" key="6">
    <source>
        <dbReference type="PROSITE" id="PS50977"/>
    </source>
</evidence>
<dbReference type="Proteomes" id="UP001589750">
    <property type="component" value="Unassembled WGS sequence"/>
</dbReference>
<dbReference type="Pfam" id="PF02909">
    <property type="entry name" value="TetR_C_1"/>
    <property type="match status" value="1"/>
</dbReference>
<feature type="domain" description="HTH tetR-type" evidence="6">
    <location>
        <begin position="14"/>
        <end position="74"/>
    </location>
</feature>
<name>A0ABV5KHK6_9ACTN</name>
<protein>
    <submittedName>
        <fullName evidence="7">TetR family transcriptional regulator</fullName>
    </submittedName>
</protein>
<dbReference type="InterPro" id="IPR050109">
    <property type="entry name" value="HTH-type_TetR-like_transc_reg"/>
</dbReference>
<dbReference type="InterPro" id="IPR004111">
    <property type="entry name" value="Repressor_TetR_C"/>
</dbReference>